<accession>A0A1Q5QA95</accession>
<sequence>MAMRTLPLEIVGMIIENVDMVPDLLNCVCVNSTWNVIASRKLYRGCQNDMQFRTPDIEVLMCLYVASRERFTRNMNFVRHLLLSPEAPTIDVAAFPSIRLAGFEKDGSVRYSKFAEHLIKSVGGRLESLTIPFDLMGQAWSTISDLLLSPTIEFLAIDGRYCETLLASPVYIQRLNLSAGKFSNLKALTVYRSDCRQKIEKLCQFIDTCDLQFFQMEHKCTEDCLTEQASLDLLQCLGRQNNLKTLALIIPEKALAFGLTDCLSSADKQRNIWPELRSLELSFANRYLLEQLPNFKEKLQVLTLHALDTEIPFSVGEVAIKNISQCRNLRAIEIILPELINWDALLVMARGCSLLRKFSVWLSVREESLSDSVFRAIVRALPHLEALELNAVFQMDATSFQELAQICPQLIILDMPCTVVHLSAEDLTNFQPFQQLQSLTVQTIAFENAHRFKEQCTVQSLAEEWRKVFPKLRAIPCLGDMHLPPIAKSSLDEDSSEEDQMSLCETNLDDETEEETGSNTEEELLPSPALVTNDYKSDRFKLRMKLWKALGYREDQMVQVQVQAMWRTTLQIETVGWPVIPSEAFVSPNSYSTSANEAEDVEASCLPSV</sequence>
<dbReference type="EMBL" id="LFMY01000002">
    <property type="protein sequence ID" value="OKL62811.1"/>
    <property type="molecule type" value="Genomic_DNA"/>
</dbReference>
<dbReference type="SUPFAM" id="SSF52047">
    <property type="entry name" value="RNI-like"/>
    <property type="match status" value="1"/>
</dbReference>
<dbReference type="GeneID" id="31001627"/>
<dbReference type="InterPro" id="IPR032675">
    <property type="entry name" value="LRR_dom_sf"/>
</dbReference>
<dbReference type="OrthoDB" id="5426109at2759"/>
<reference evidence="1 2" key="1">
    <citation type="submission" date="2015-06" db="EMBL/GenBank/DDBJ databases">
        <title>Talaromyces atroroseus IBT 11181 draft genome.</title>
        <authorList>
            <person name="Rasmussen K.B."/>
            <person name="Rasmussen S."/>
            <person name="Petersen B."/>
            <person name="Sicheritz-Ponten T."/>
            <person name="Mortensen U.H."/>
            <person name="Thrane U."/>
        </authorList>
    </citation>
    <scope>NUCLEOTIDE SEQUENCE [LARGE SCALE GENOMIC DNA]</scope>
    <source>
        <strain evidence="1 2">IBT 11181</strain>
    </source>
</reference>
<dbReference type="AlphaFoldDB" id="A0A1Q5QA95"/>
<evidence type="ECO:0008006" key="3">
    <source>
        <dbReference type="Google" id="ProtNLM"/>
    </source>
</evidence>
<name>A0A1Q5QA95_TALAT</name>
<protein>
    <recommendedName>
        <fullName evidence="3">F-box domain-containing protein</fullName>
    </recommendedName>
</protein>
<evidence type="ECO:0000313" key="2">
    <source>
        <dbReference type="Proteomes" id="UP000214365"/>
    </source>
</evidence>
<comment type="caution">
    <text evidence="1">The sequence shown here is derived from an EMBL/GenBank/DDBJ whole genome shotgun (WGS) entry which is preliminary data.</text>
</comment>
<organism evidence="1 2">
    <name type="scientific">Talaromyces atroroseus</name>
    <dbReference type="NCBI Taxonomy" id="1441469"/>
    <lineage>
        <taxon>Eukaryota</taxon>
        <taxon>Fungi</taxon>
        <taxon>Dikarya</taxon>
        <taxon>Ascomycota</taxon>
        <taxon>Pezizomycotina</taxon>
        <taxon>Eurotiomycetes</taxon>
        <taxon>Eurotiomycetidae</taxon>
        <taxon>Eurotiales</taxon>
        <taxon>Trichocomaceae</taxon>
        <taxon>Talaromyces</taxon>
        <taxon>Talaromyces sect. Trachyspermi</taxon>
    </lineage>
</organism>
<dbReference type="Proteomes" id="UP000214365">
    <property type="component" value="Unassembled WGS sequence"/>
</dbReference>
<keyword evidence="2" id="KW-1185">Reference proteome</keyword>
<evidence type="ECO:0000313" key="1">
    <source>
        <dbReference type="EMBL" id="OKL62811.1"/>
    </source>
</evidence>
<dbReference type="Gene3D" id="3.80.10.10">
    <property type="entry name" value="Ribonuclease Inhibitor"/>
    <property type="match status" value="1"/>
</dbReference>
<proteinExistence type="predicted"/>
<dbReference type="RefSeq" id="XP_020122932.1">
    <property type="nucleotide sequence ID" value="XM_020261584.1"/>
</dbReference>
<dbReference type="STRING" id="1441469.A0A1Q5QA95"/>
<gene>
    <name evidence="1" type="ORF">UA08_01872</name>
</gene>